<evidence type="ECO:0000256" key="4">
    <source>
        <dbReference type="SAM" id="Coils"/>
    </source>
</evidence>
<protein>
    <submittedName>
        <fullName evidence="7">DNA mismatch repair protein MutS2</fullName>
    </submittedName>
</protein>
<dbReference type="Pfam" id="PF00488">
    <property type="entry name" value="MutS_V"/>
    <property type="match status" value="1"/>
</dbReference>
<name>A0AAJ4W5J2_MYRPR</name>
<proteinExistence type="predicted"/>
<dbReference type="GO" id="GO:0005524">
    <property type="term" value="F:ATP binding"/>
    <property type="evidence" value="ECO:0007669"/>
    <property type="project" value="UniProtKB-KW"/>
</dbReference>
<dbReference type="PANTHER" id="PTHR48466:SF2">
    <property type="entry name" value="OS10G0509000 PROTEIN"/>
    <property type="match status" value="1"/>
</dbReference>
<dbReference type="PIRSF" id="PIRSF005814">
    <property type="entry name" value="MutS_YshD"/>
    <property type="match status" value="1"/>
</dbReference>
<dbReference type="InterPro" id="IPR045076">
    <property type="entry name" value="MutS"/>
</dbReference>
<dbReference type="SUPFAM" id="SSF52540">
    <property type="entry name" value="P-loop containing nucleoside triphosphate hydrolases"/>
    <property type="match status" value="1"/>
</dbReference>
<dbReference type="SUPFAM" id="SSF48334">
    <property type="entry name" value="DNA repair protein MutS, domain III"/>
    <property type="match status" value="1"/>
</dbReference>
<dbReference type="InterPro" id="IPR007696">
    <property type="entry name" value="DNA_mismatch_repair_MutS_core"/>
</dbReference>
<keyword evidence="1" id="KW-0547">Nucleotide-binding</keyword>
<feature type="domain" description="DNA mismatch repair proteins mutS family" evidence="6">
    <location>
        <begin position="349"/>
        <end position="534"/>
    </location>
</feature>
<dbReference type="RefSeq" id="WP_235280566.1">
    <property type="nucleotide sequence ID" value="NZ_CP010817.1"/>
</dbReference>
<dbReference type="AlphaFoldDB" id="A0AAJ4W5J2"/>
<dbReference type="GO" id="GO:0016887">
    <property type="term" value="F:ATP hydrolysis activity"/>
    <property type="evidence" value="ECO:0007669"/>
    <property type="project" value="InterPro"/>
</dbReference>
<evidence type="ECO:0000256" key="2">
    <source>
        <dbReference type="ARBA" id="ARBA00022840"/>
    </source>
</evidence>
<keyword evidence="4" id="KW-0175">Coiled coil</keyword>
<dbReference type="GO" id="GO:0030983">
    <property type="term" value="F:mismatched DNA binding"/>
    <property type="evidence" value="ECO:0007669"/>
    <property type="project" value="InterPro"/>
</dbReference>
<keyword evidence="2" id="KW-0067">ATP-binding</keyword>
<dbReference type="GO" id="GO:0140664">
    <property type="term" value="F:ATP-dependent DNA damage sensor activity"/>
    <property type="evidence" value="ECO:0007669"/>
    <property type="project" value="InterPro"/>
</dbReference>
<dbReference type="InterPro" id="IPR027417">
    <property type="entry name" value="P-loop_NTPase"/>
</dbReference>
<gene>
    <name evidence="7" type="ORF">SAMN04488089_11249</name>
</gene>
<evidence type="ECO:0000259" key="6">
    <source>
        <dbReference type="SMART" id="SM00534"/>
    </source>
</evidence>
<evidence type="ECO:0000259" key="5">
    <source>
        <dbReference type="SMART" id="SM00533"/>
    </source>
</evidence>
<organism evidence="7 8">
    <name type="scientific">Myroides profundi</name>
    <dbReference type="NCBI Taxonomy" id="480520"/>
    <lineage>
        <taxon>Bacteria</taxon>
        <taxon>Pseudomonadati</taxon>
        <taxon>Bacteroidota</taxon>
        <taxon>Flavobacteriia</taxon>
        <taxon>Flavobacteriales</taxon>
        <taxon>Flavobacteriaceae</taxon>
        <taxon>Myroides</taxon>
    </lineage>
</organism>
<feature type="domain" description="DNA mismatch repair protein MutS core" evidence="5">
    <location>
        <begin position="30"/>
        <end position="330"/>
    </location>
</feature>
<dbReference type="GO" id="GO:0045910">
    <property type="term" value="P:negative regulation of DNA recombination"/>
    <property type="evidence" value="ECO:0007669"/>
    <property type="project" value="InterPro"/>
</dbReference>
<dbReference type="InterPro" id="IPR036187">
    <property type="entry name" value="DNA_mismatch_repair_MutS_sf"/>
</dbReference>
<keyword evidence="3" id="KW-0238">DNA-binding</keyword>
<dbReference type="InterPro" id="IPR005747">
    <property type="entry name" value="MutS2"/>
</dbReference>
<dbReference type="SMART" id="SM00534">
    <property type="entry name" value="MUTSac"/>
    <property type="match status" value="1"/>
</dbReference>
<sequence length="641" mass="72995">MGQIIRYRINMIFPNNYEEKCGFNVIREMLIDRCLSPFGVEKVNQLTIKYDYNTINYQLDQVKEFVQLLQIERSFPLDNYIDTRTIVNQVVADQGLWCTAEEFMAIKHTLYNAERVFHIITQQTNEVYHYPTVALIGQEVVLLNELSERIEQVIDKNGLVRDSASKELASIRKEKIQVANAIQKKFDSIWRKAQASGLTDNEMSASIRDGRMVIPVTASFKRRFKGVVHDESRSGKTVFIEPEELVKENTRLFVLEQDERREVVRVLMEMTDVIRKQYLPLVKLYNFIGEVDLIRAKALLAEKIGGVKPVFENKQQICFKQAYHPILQISLKAQDKELNPLHITLEGDNRILVVSGANSGGKSVTLKTVALLQYMLQCGLLIPVHTDSKAGVFEHLFMDIGDGQSIENNLSTYTSHLNNMKLFLEHTNEKTLILIDEFGGGTEPELGGAIAESILEQLNHRSCFGIITTHFYNLKGFAQRTIGLQNGAMLYDFKEMKPLYQLSQGHPGSSYALDVARRIGLSEEILINASHKIEADYLMIEQQLQEVVAEKVAELKRKEQEFDIREEELSIVEADKSTPIQKEEVIVPISTEPIPLIVGDIVKREGKGKQGTILEIRGNKATVLIESMKFTFKLEELVVIN</sequence>
<reference evidence="7 8" key="1">
    <citation type="submission" date="2016-10" db="EMBL/GenBank/DDBJ databases">
        <authorList>
            <person name="Varghese N."/>
            <person name="Submissions S."/>
        </authorList>
    </citation>
    <scope>NUCLEOTIDE SEQUENCE [LARGE SCALE GENOMIC DNA]</scope>
    <source>
        <strain evidence="8">DSM 19823 / KCTC 23066 / CCTCC M 208030 / D25</strain>
    </source>
</reference>
<dbReference type="PANTHER" id="PTHR48466">
    <property type="entry name" value="OS10G0509000 PROTEIN-RELATED"/>
    <property type="match status" value="1"/>
</dbReference>
<feature type="coiled-coil region" evidence="4">
    <location>
        <begin position="541"/>
        <end position="575"/>
    </location>
</feature>
<dbReference type="SMART" id="SM00533">
    <property type="entry name" value="MUTSd"/>
    <property type="match status" value="1"/>
</dbReference>
<evidence type="ECO:0000256" key="1">
    <source>
        <dbReference type="ARBA" id="ARBA00022741"/>
    </source>
</evidence>
<dbReference type="Gene3D" id="3.40.50.300">
    <property type="entry name" value="P-loop containing nucleotide triphosphate hydrolases"/>
    <property type="match status" value="1"/>
</dbReference>
<comment type="caution">
    <text evidence="7">The sequence shown here is derived from an EMBL/GenBank/DDBJ whole genome shotgun (WGS) entry which is preliminary data.</text>
</comment>
<dbReference type="EMBL" id="FOFY01000012">
    <property type="protein sequence ID" value="SER28379.1"/>
    <property type="molecule type" value="Genomic_DNA"/>
</dbReference>
<dbReference type="Pfam" id="PF20297">
    <property type="entry name" value="MSSS"/>
    <property type="match status" value="1"/>
</dbReference>
<dbReference type="NCBIfam" id="TIGR01069">
    <property type="entry name" value="mutS2"/>
    <property type="match status" value="1"/>
</dbReference>
<dbReference type="InterPro" id="IPR046893">
    <property type="entry name" value="MSSS"/>
</dbReference>
<dbReference type="Proteomes" id="UP000183496">
    <property type="component" value="Unassembled WGS sequence"/>
</dbReference>
<dbReference type="GO" id="GO:0006298">
    <property type="term" value="P:mismatch repair"/>
    <property type="evidence" value="ECO:0007669"/>
    <property type="project" value="InterPro"/>
</dbReference>
<dbReference type="GO" id="GO:0004519">
    <property type="term" value="F:endonuclease activity"/>
    <property type="evidence" value="ECO:0007669"/>
    <property type="project" value="InterPro"/>
</dbReference>
<accession>A0AAJ4W5J2</accession>
<evidence type="ECO:0000313" key="7">
    <source>
        <dbReference type="EMBL" id="SER28379.1"/>
    </source>
</evidence>
<evidence type="ECO:0000256" key="3">
    <source>
        <dbReference type="ARBA" id="ARBA00023125"/>
    </source>
</evidence>
<keyword evidence="8" id="KW-1185">Reference proteome</keyword>
<dbReference type="InterPro" id="IPR000432">
    <property type="entry name" value="DNA_mismatch_repair_MutS_C"/>
</dbReference>
<evidence type="ECO:0000313" key="8">
    <source>
        <dbReference type="Proteomes" id="UP000183496"/>
    </source>
</evidence>